<comment type="caution">
    <text evidence="1">The sequence shown here is derived from an EMBL/GenBank/DDBJ whole genome shotgun (WGS) entry which is preliminary data.</text>
</comment>
<protein>
    <submittedName>
        <fullName evidence="1">Uncharacterized protein</fullName>
    </submittedName>
</protein>
<proteinExistence type="predicted"/>
<dbReference type="EMBL" id="JAFDVH010000013">
    <property type="protein sequence ID" value="KAG7466080.1"/>
    <property type="molecule type" value="Genomic_DNA"/>
</dbReference>
<reference evidence="1" key="1">
    <citation type="submission" date="2021-01" db="EMBL/GenBank/DDBJ databases">
        <authorList>
            <person name="Zahm M."/>
            <person name="Roques C."/>
            <person name="Cabau C."/>
            <person name="Klopp C."/>
            <person name="Donnadieu C."/>
            <person name="Jouanno E."/>
            <person name="Lampietro C."/>
            <person name="Louis A."/>
            <person name="Herpin A."/>
            <person name="Echchiki A."/>
            <person name="Berthelot C."/>
            <person name="Parey E."/>
            <person name="Roest-Crollius H."/>
            <person name="Braasch I."/>
            <person name="Postlethwait J."/>
            <person name="Bobe J."/>
            <person name="Montfort J."/>
            <person name="Bouchez O."/>
            <person name="Begum T."/>
            <person name="Mejri S."/>
            <person name="Adams A."/>
            <person name="Chen W.-J."/>
            <person name="Guiguen Y."/>
        </authorList>
    </citation>
    <scope>NUCLEOTIDE SEQUENCE</scope>
    <source>
        <strain evidence="1">YG-15Mar2019-1</strain>
        <tissue evidence="1">Brain</tissue>
    </source>
</reference>
<dbReference type="Proteomes" id="UP001046870">
    <property type="component" value="Chromosome 13"/>
</dbReference>
<keyword evidence="2" id="KW-1185">Reference proteome</keyword>
<accession>A0A9D3PR12</accession>
<gene>
    <name evidence="1" type="ORF">MATL_G00161040</name>
</gene>
<organism evidence="1 2">
    <name type="scientific">Megalops atlanticus</name>
    <name type="common">Tarpon</name>
    <name type="synonym">Clupea gigantea</name>
    <dbReference type="NCBI Taxonomy" id="7932"/>
    <lineage>
        <taxon>Eukaryota</taxon>
        <taxon>Metazoa</taxon>
        <taxon>Chordata</taxon>
        <taxon>Craniata</taxon>
        <taxon>Vertebrata</taxon>
        <taxon>Euteleostomi</taxon>
        <taxon>Actinopterygii</taxon>
        <taxon>Neopterygii</taxon>
        <taxon>Teleostei</taxon>
        <taxon>Elopiformes</taxon>
        <taxon>Megalopidae</taxon>
        <taxon>Megalops</taxon>
    </lineage>
</organism>
<dbReference type="AlphaFoldDB" id="A0A9D3PR12"/>
<name>A0A9D3PR12_MEGAT</name>
<evidence type="ECO:0000313" key="1">
    <source>
        <dbReference type="EMBL" id="KAG7466080.1"/>
    </source>
</evidence>
<evidence type="ECO:0000313" key="2">
    <source>
        <dbReference type="Proteomes" id="UP001046870"/>
    </source>
</evidence>
<sequence>MMDMHTTKTPGHQDTLQICLSVTFSLSLSLSLYQTHTHTHTHTCTCIYIYTHVSFCSPTRMPPVCLPQYLDQMVVSGAVVTYTLDHSCSAGASAHILHQLRLTGHMTSEQETLLPHAHHRHDVYGDFCLIFHTYNTVYYI</sequence>